<evidence type="ECO:0000259" key="9">
    <source>
        <dbReference type="Pfam" id="PF07833"/>
    </source>
</evidence>
<accession>A0ABW0K751</accession>
<keyword evidence="2 6" id="KW-0479">Metal-binding</keyword>
<keyword evidence="5 6" id="KW-0482">Metalloprotease</keyword>
<evidence type="ECO:0000313" key="11">
    <source>
        <dbReference type="EMBL" id="MFC5448842.1"/>
    </source>
</evidence>
<evidence type="ECO:0000256" key="1">
    <source>
        <dbReference type="ARBA" id="ARBA00022670"/>
    </source>
</evidence>
<keyword evidence="3 6" id="KW-0378">Hydrolase</keyword>
<evidence type="ECO:0000259" key="10">
    <source>
        <dbReference type="Pfam" id="PF08439"/>
    </source>
</evidence>
<dbReference type="CDD" id="cd09608">
    <property type="entry name" value="M3B_PepF"/>
    <property type="match status" value="1"/>
</dbReference>
<keyword evidence="12" id="KW-1185">Reference proteome</keyword>
<dbReference type="Pfam" id="PF01432">
    <property type="entry name" value="Peptidase_M3"/>
    <property type="match status" value="1"/>
</dbReference>
<comment type="function">
    <text evidence="6">Has oligopeptidase activity and degrades a variety of small bioactive peptides.</text>
</comment>
<keyword evidence="1 6" id="KW-0645">Protease</keyword>
<dbReference type="InterPro" id="IPR036582">
    <property type="entry name" value="Mao_N_sf"/>
</dbReference>
<protein>
    <recommendedName>
        <fullName evidence="6">Oligopeptidase F</fullName>
        <ecNumber evidence="6">3.4.24.-</ecNumber>
    </recommendedName>
</protein>
<dbReference type="Pfam" id="PF08439">
    <property type="entry name" value="Peptidase_M3_N"/>
    <property type="match status" value="1"/>
</dbReference>
<evidence type="ECO:0000259" key="8">
    <source>
        <dbReference type="Pfam" id="PF01432"/>
    </source>
</evidence>
<dbReference type="InterPro" id="IPR042088">
    <property type="entry name" value="OligoPept_F_C"/>
</dbReference>
<dbReference type="SUPFAM" id="SSF55383">
    <property type="entry name" value="Copper amine oxidase, domain N"/>
    <property type="match status" value="2"/>
</dbReference>
<dbReference type="Gene3D" id="1.20.140.70">
    <property type="entry name" value="Oligopeptidase f, N-terminal domain"/>
    <property type="match status" value="1"/>
</dbReference>
<dbReference type="Pfam" id="PF07833">
    <property type="entry name" value="Cu_amine_oxidN1"/>
    <property type="match status" value="1"/>
</dbReference>
<evidence type="ECO:0000256" key="5">
    <source>
        <dbReference type="ARBA" id="ARBA00023049"/>
    </source>
</evidence>
<dbReference type="Gene3D" id="3.30.457.10">
    <property type="entry name" value="Copper amine oxidase-like, N-terminal domain"/>
    <property type="match status" value="1"/>
</dbReference>
<evidence type="ECO:0000256" key="4">
    <source>
        <dbReference type="ARBA" id="ARBA00022833"/>
    </source>
</evidence>
<evidence type="ECO:0000256" key="3">
    <source>
        <dbReference type="ARBA" id="ARBA00022801"/>
    </source>
</evidence>
<dbReference type="EC" id="3.4.24.-" evidence="6"/>
<reference evidence="12" key="1">
    <citation type="journal article" date="2019" name="Int. J. Syst. Evol. Microbiol.">
        <title>The Global Catalogue of Microorganisms (GCM) 10K type strain sequencing project: providing services to taxonomists for standard genome sequencing and annotation.</title>
        <authorList>
            <consortium name="The Broad Institute Genomics Platform"/>
            <consortium name="The Broad Institute Genome Sequencing Center for Infectious Disease"/>
            <person name="Wu L."/>
            <person name="Ma J."/>
        </authorList>
    </citation>
    <scope>NUCLEOTIDE SEQUENCE [LARGE SCALE GENOMIC DNA]</scope>
    <source>
        <strain evidence="12">KACC 11904</strain>
    </source>
</reference>
<dbReference type="SUPFAM" id="SSF55486">
    <property type="entry name" value="Metalloproteases ('zincins'), catalytic domain"/>
    <property type="match status" value="1"/>
</dbReference>
<dbReference type="InterPro" id="IPR013647">
    <property type="entry name" value="OligopepF_N_dom"/>
</dbReference>
<dbReference type="Gene3D" id="1.10.1370.20">
    <property type="entry name" value="Oligoendopeptidase f, C-terminal domain"/>
    <property type="match status" value="1"/>
</dbReference>
<evidence type="ECO:0000256" key="2">
    <source>
        <dbReference type="ARBA" id="ARBA00022723"/>
    </source>
</evidence>
<feature type="domain" description="Peptidase M3A/M3B catalytic" evidence="8">
    <location>
        <begin position="243"/>
        <end position="624"/>
    </location>
</feature>
<sequence>MKKKWLNTITTVTIAVTALSTPFIPLNAAPVLAAADPAAAKPNYTSRADIPAQYKWKTEDIYATKEAWDADLKKVRDLTATFTAKHQGKLGTSASELKTALEDFSELNRILDKTYVYAHLNLDANNGNADMQTLADGADALNADIGSKLAWFVVELNAIPDDQLKTLLRAPELAPYKNFVEDKVRTKSHTLSKEMEEALAKTSPLSSNPEETFNMLTKDIKFPMIKDEEGKEVQLTRSNFITYMESKNRDVRKAAFEAYYGTLAKFQDTFSKTLGGEVQANNINADLHKYSSALEGALTPNNVPTKVYDELVDTVDKNLPLLHRYMDVKKKLLGVDELHMYDIYTPVVNYQERYIPYEEGKQLVLNGLKPMGEAYVNVLKGAFDKGWIDVYPTDDKTGGGYQWGTFDTHPYILLNYEGTFDSVSTIGHELGHAMQSYYTNNKQDYLNSNYPIFTAEVASTMNETLMFKSFYANAKTKQEKLYLLNQYLENFRTTMFRQTQFAEFERAIHEAAQKGESLNAETLKKLYLEINKKYYGPTMVSDDQIAMEWARIPHFYYGYYVYQYATSFAASTALADQVLTEGQPAVDRIRDNFLAAGNSAAPIDVLKAAGVDMSTAKPIEEAMKVFEDTLNEFEKLVAEVQNESTASIHVAIDGKVQDFEQPPVNINGSVLVPARSIFETLGAKVTWNEGDQSQSVTVTKGDTTIVLTLGSDQATVNGKSVTLEQAAQRVKDFTMIPARFIAEALGAKVSWDGDSDTVVIAQ</sequence>
<comment type="cofactor">
    <cofactor evidence="6">
        <name>Zn(2+)</name>
        <dbReference type="ChEBI" id="CHEBI:29105"/>
    </cofactor>
    <text evidence="6">Binds 1 zinc ion.</text>
</comment>
<feature type="domain" description="Copper amine oxidase-like N-terminal" evidence="9">
    <location>
        <begin position="652"/>
        <end position="760"/>
    </location>
</feature>
<keyword evidence="4 6" id="KW-0862">Zinc</keyword>
<dbReference type="NCBIfam" id="TIGR00181">
    <property type="entry name" value="pepF"/>
    <property type="match status" value="1"/>
</dbReference>
<dbReference type="InterPro" id="IPR012854">
    <property type="entry name" value="Cu_amine_oxidase-like_N"/>
</dbReference>
<evidence type="ECO:0000313" key="12">
    <source>
        <dbReference type="Proteomes" id="UP001596044"/>
    </source>
</evidence>
<dbReference type="PANTHER" id="PTHR11804:SF84">
    <property type="entry name" value="SACCHAROLYSIN"/>
    <property type="match status" value="1"/>
</dbReference>
<dbReference type="EMBL" id="JBHSMJ010000012">
    <property type="protein sequence ID" value="MFC5448842.1"/>
    <property type="molecule type" value="Genomic_DNA"/>
</dbReference>
<organism evidence="11 12">
    <name type="scientific">Paenibacillus aestuarii</name>
    <dbReference type="NCBI Taxonomy" id="516965"/>
    <lineage>
        <taxon>Bacteria</taxon>
        <taxon>Bacillati</taxon>
        <taxon>Bacillota</taxon>
        <taxon>Bacilli</taxon>
        <taxon>Bacillales</taxon>
        <taxon>Paenibacillaceae</taxon>
        <taxon>Paenibacillus</taxon>
    </lineage>
</organism>
<dbReference type="InterPro" id="IPR004438">
    <property type="entry name" value="Peptidase_M3B"/>
</dbReference>
<feature type="chain" id="PRO_5047304051" description="Oligopeptidase F" evidence="7">
    <location>
        <begin position="29"/>
        <end position="762"/>
    </location>
</feature>
<evidence type="ECO:0000256" key="7">
    <source>
        <dbReference type="SAM" id="SignalP"/>
    </source>
</evidence>
<dbReference type="RefSeq" id="WP_270878682.1">
    <property type="nucleotide sequence ID" value="NZ_JAQFVF010000021.1"/>
</dbReference>
<dbReference type="PANTHER" id="PTHR11804">
    <property type="entry name" value="PROTEASE M3 THIMET OLIGOPEPTIDASE-RELATED"/>
    <property type="match status" value="1"/>
</dbReference>
<dbReference type="InterPro" id="IPR045090">
    <property type="entry name" value="Pept_M3A_M3B"/>
</dbReference>
<gene>
    <name evidence="11" type="primary">pepF</name>
    <name evidence="11" type="ORF">ACFPOG_11245</name>
</gene>
<feature type="domain" description="Oligopeptidase F N-terminal" evidence="10">
    <location>
        <begin position="155"/>
        <end position="222"/>
    </location>
</feature>
<name>A0ABW0K751_9BACL</name>
<feature type="signal peptide" evidence="7">
    <location>
        <begin position="1"/>
        <end position="28"/>
    </location>
</feature>
<evidence type="ECO:0000256" key="6">
    <source>
        <dbReference type="RuleBase" id="RU368091"/>
    </source>
</evidence>
<comment type="similarity">
    <text evidence="6">Belongs to the peptidase M3B family.</text>
</comment>
<dbReference type="Gene3D" id="1.10.287.830">
    <property type="entry name" value="putative peptidase helix hairpin domain like"/>
    <property type="match status" value="1"/>
</dbReference>
<comment type="caution">
    <text evidence="11">The sequence shown here is derived from an EMBL/GenBank/DDBJ whole genome shotgun (WGS) entry which is preliminary data.</text>
</comment>
<dbReference type="Proteomes" id="UP001596044">
    <property type="component" value="Unassembled WGS sequence"/>
</dbReference>
<dbReference type="InterPro" id="IPR001567">
    <property type="entry name" value="Pept_M3A_M3B_dom"/>
</dbReference>
<proteinExistence type="inferred from homology"/>
<keyword evidence="7" id="KW-0732">Signal</keyword>